<proteinExistence type="inferred from homology"/>
<dbReference type="FunFam" id="3.40.50.720:FF:000214">
    <property type="entry name" value="L-xylulose reductase"/>
    <property type="match status" value="2"/>
</dbReference>
<organism evidence="5 6">
    <name type="scientific">Neotoma lepida</name>
    <name type="common">Desert woodrat</name>
    <dbReference type="NCBI Taxonomy" id="56216"/>
    <lineage>
        <taxon>Eukaryota</taxon>
        <taxon>Metazoa</taxon>
        <taxon>Chordata</taxon>
        <taxon>Craniata</taxon>
        <taxon>Vertebrata</taxon>
        <taxon>Euteleostomi</taxon>
        <taxon>Mammalia</taxon>
        <taxon>Eutheria</taxon>
        <taxon>Euarchontoglires</taxon>
        <taxon>Glires</taxon>
        <taxon>Rodentia</taxon>
        <taxon>Myomorpha</taxon>
        <taxon>Muroidea</taxon>
        <taxon>Cricetidae</taxon>
        <taxon>Neotominae</taxon>
        <taxon>Neotoma</taxon>
    </lineage>
</organism>
<dbReference type="AlphaFoldDB" id="A0A1A6H037"/>
<dbReference type="PRINTS" id="PR00080">
    <property type="entry name" value="SDRFAMILY"/>
</dbReference>
<dbReference type="PROSITE" id="PS00061">
    <property type="entry name" value="ADH_SHORT"/>
    <property type="match status" value="2"/>
</dbReference>
<dbReference type="InterPro" id="IPR051737">
    <property type="entry name" value="L-xylulose/Carbonyl_redctase"/>
</dbReference>
<comment type="caution">
    <text evidence="5">The sequence shown here is derived from an EMBL/GenBank/DDBJ whole genome shotgun (WGS) entry which is preliminary data.</text>
</comment>
<evidence type="ECO:0000256" key="4">
    <source>
        <dbReference type="ARBA" id="ARBA00023002"/>
    </source>
</evidence>
<name>A0A1A6H037_NEOLE</name>
<dbReference type="Pfam" id="PF23441">
    <property type="entry name" value="SDR"/>
    <property type="match status" value="1"/>
</dbReference>
<evidence type="ECO:0000313" key="6">
    <source>
        <dbReference type="Proteomes" id="UP000092124"/>
    </source>
</evidence>
<dbReference type="InterPro" id="IPR057571">
    <property type="entry name" value="SDR_PhqE-like"/>
</dbReference>
<dbReference type="PANTHER" id="PTHR44252">
    <property type="entry name" value="D-ERYTHRULOSE REDUCTASE"/>
    <property type="match status" value="1"/>
</dbReference>
<dbReference type="EMBL" id="LZPO01066263">
    <property type="protein sequence ID" value="OBS70977.1"/>
    <property type="molecule type" value="Genomic_DNA"/>
</dbReference>
<comment type="similarity">
    <text evidence="1">Belongs to the short-chain dehydrogenases/reductases (SDR) family.</text>
</comment>
<comment type="subunit">
    <text evidence="2">Homotetramer.</text>
</comment>
<gene>
    <name evidence="5" type="ORF">A6R68_00474</name>
</gene>
<evidence type="ECO:0000313" key="5">
    <source>
        <dbReference type="EMBL" id="OBS70977.1"/>
    </source>
</evidence>
<dbReference type="Proteomes" id="UP000092124">
    <property type="component" value="Unassembled WGS sequence"/>
</dbReference>
<dbReference type="CDD" id="cd05351">
    <property type="entry name" value="XR_like_SDR_c"/>
    <property type="match status" value="1"/>
</dbReference>
<dbReference type="GO" id="GO:0050038">
    <property type="term" value="F:L-xylulose reductase (NADPH) activity"/>
    <property type="evidence" value="ECO:0007669"/>
    <property type="project" value="TreeGrafter"/>
</dbReference>
<evidence type="ECO:0008006" key="7">
    <source>
        <dbReference type="Google" id="ProtNLM"/>
    </source>
</evidence>
<accession>A0A1A6H037</accession>
<dbReference type="Gene3D" id="3.40.50.720">
    <property type="entry name" value="NAD(P)-binding Rossmann-like Domain"/>
    <property type="match status" value="2"/>
</dbReference>
<dbReference type="GO" id="GO:0005997">
    <property type="term" value="P:xylulose metabolic process"/>
    <property type="evidence" value="ECO:0007669"/>
    <property type="project" value="TreeGrafter"/>
</dbReference>
<dbReference type="GO" id="GO:0006006">
    <property type="term" value="P:glucose metabolic process"/>
    <property type="evidence" value="ECO:0007669"/>
    <property type="project" value="TreeGrafter"/>
</dbReference>
<dbReference type="Pfam" id="PF13561">
    <property type="entry name" value="adh_short_C2"/>
    <property type="match status" value="1"/>
</dbReference>
<dbReference type="SUPFAM" id="SSF51735">
    <property type="entry name" value="NAD(P)-binding Rossmann-fold domains"/>
    <property type="match status" value="2"/>
</dbReference>
<keyword evidence="3" id="KW-0521">NADP</keyword>
<dbReference type="InterPro" id="IPR020904">
    <property type="entry name" value="Sc_DH/Rdtase_CS"/>
</dbReference>
<dbReference type="STRING" id="56216.A0A1A6H037"/>
<dbReference type="GO" id="GO:0004090">
    <property type="term" value="F:carbonyl reductase (NADPH) activity"/>
    <property type="evidence" value="ECO:0007669"/>
    <property type="project" value="TreeGrafter"/>
</dbReference>
<dbReference type="InterPro" id="IPR036291">
    <property type="entry name" value="NAD(P)-bd_dom_sf"/>
</dbReference>
<keyword evidence="6" id="KW-1185">Reference proteome</keyword>
<sequence>MKLNFSGLRALVTGAGKGIGRDTVKALHASGAKVVAVTRTNADLVSLARECPGIEPVCVDLGDWEATEKALGGIGPVDLLVNNAAVVIIQPFLEATKEAFDRSFNVNLRSVFQVSQMVARGMINRGVAGSIVNVSSMVAQVTFPNMTIYSSSKGAMTMLTKAMAMELGPHKIRVNSVNPTVVLTDMGKKVSADTEFAKKLKARHPLRKFAEVEDVVNSILFLLSDSSASTSGSSILVDAGIGRSTVLALQAAGAHVVAVSRTQADLDSLVSECPGVEPVCVDLADWEATEQALSSVGPVDLLVNNAAVALLQPFLEVTKEACDTSFNVNLRAVIQVSQIVARGMIARGVPGAIVNVSSQASQRALTNHTVYCSTKGALDMLTKMMALELGPHKIRVNAVNPTVVMTPMGRANWSDPHKAKVMLDRIPLGKFAEVENVVDTILFLLSNRSGMTTGSTLPVDGGFLAT</sequence>
<dbReference type="PANTHER" id="PTHR44252:SF1">
    <property type="entry name" value="CARBONYL REDUCTASE [NADPH] 2"/>
    <property type="match status" value="1"/>
</dbReference>
<evidence type="ECO:0000256" key="2">
    <source>
        <dbReference type="ARBA" id="ARBA00011881"/>
    </source>
</evidence>
<dbReference type="PRINTS" id="PR00081">
    <property type="entry name" value="GDHRDH"/>
</dbReference>
<protein>
    <recommendedName>
        <fullName evidence="7">L-xylulose reductase</fullName>
    </recommendedName>
</protein>
<keyword evidence="4" id="KW-0560">Oxidoreductase</keyword>
<reference evidence="5 6" key="1">
    <citation type="submission" date="2016-06" db="EMBL/GenBank/DDBJ databases">
        <title>The Draft Genome Sequence and Annotation of the Desert Woodrat Neotoma lepida.</title>
        <authorList>
            <person name="Campbell M."/>
            <person name="Oakeson K.F."/>
            <person name="Yandell M."/>
            <person name="Halpert J.R."/>
            <person name="Dearing D."/>
        </authorList>
    </citation>
    <scope>NUCLEOTIDE SEQUENCE [LARGE SCALE GENOMIC DNA]</scope>
    <source>
        <strain evidence="5">417</strain>
        <tissue evidence="5">Liver</tissue>
    </source>
</reference>
<evidence type="ECO:0000256" key="1">
    <source>
        <dbReference type="ARBA" id="ARBA00006484"/>
    </source>
</evidence>
<dbReference type="InterPro" id="IPR002347">
    <property type="entry name" value="SDR_fam"/>
</dbReference>
<dbReference type="OrthoDB" id="1393670at2759"/>
<evidence type="ECO:0000256" key="3">
    <source>
        <dbReference type="ARBA" id="ARBA00022857"/>
    </source>
</evidence>